<dbReference type="PANTHER" id="PTHR35179">
    <property type="entry name" value="PROTEIN CBG02620"/>
    <property type="match status" value="1"/>
</dbReference>
<name>A0AAV9HSR4_9PEZI</name>
<protein>
    <submittedName>
        <fullName evidence="2">Uncharacterized protein</fullName>
    </submittedName>
</protein>
<gene>
    <name evidence="2" type="ORF">QBC42DRAFT_345995</name>
</gene>
<dbReference type="PANTHER" id="PTHR35179:SF1">
    <property type="entry name" value="INTEGRAL MEMBRANE PROTEIN"/>
    <property type="match status" value="1"/>
</dbReference>
<proteinExistence type="predicted"/>
<evidence type="ECO:0000256" key="1">
    <source>
        <dbReference type="SAM" id="MobiDB-lite"/>
    </source>
</evidence>
<accession>A0AAV9HSR4</accession>
<sequence>MRSISLPLVPAAHVQRYGWRPLLHLVESARSSAFPPWPYTPVRILPPLDPSRHRPPESPRERDTDLICGCGVLVPAAKRIEKHRKLSWFALGKVCPEHSMSAPAYRREFERQGLRVIDMFANPAYSWLTVGLDKHLVDIELSELDREAQQHMVPLPDMSGFSEYDSDRGALICSYSKISGRRGAVLVPGEPPEYILPPGAVTKERPVYLEPEMTDPHIDRDERFGSWDPVFGALDLMNPNFRFDDIDIMADAAVIQNLITYCSGRPTKPLRFVVNMVSNTLVLNHTVDMLRTGLGHQLRPYSRPRYGVAFEKFATRCPNHLRDAAHGGHFRLIRHRIGPFACALRAEADAAYYGPYSGGPGPKPPEGDGVNDAAEPTSGRVIPRGRIISQTNIAEIKTNILPIEVGTTTMDWDEGRFMHDMSSDTWARRPRYFISAARDVDQHAWFAVHLEDGRVLRQYWQKDLYHQGTLRRLVALLRRVHDVVVRAPGQACILITTPQGFGPPGCDKWQKVCLFQCGTSHQYMKEEDISRYWDTADIKSEKKKKARKNRERKKERIKTL</sequence>
<dbReference type="EMBL" id="MU864966">
    <property type="protein sequence ID" value="KAK4462879.1"/>
    <property type="molecule type" value="Genomic_DNA"/>
</dbReference>
<comment type="caution">
    <text evidence="2">The sequence shown here is derived from an EMBL/GenBank/DDBJ whole genome shotgun (WGS) entry which is preliminary data.</text>
</comment>
<organism evidence="2 3">
    <name type="scientific">Cladorrhinum samala</name>
    <dbReference type="NCBI Taxonomy" id="585594"/>
    <lineage>
        <taxon>Eukaryota</taxon>
        <taxon>Fungi</taxon>
        <taxon>Dikarya</taxon>
        <taxon>Ascomycota</taxon>
        <taxon>Pezizomycotina</taxon>
        <taxon>Sordariomycetes</taxon>
        <taxon>Sordariomycetidae</taxon>
        <taxon>Sordariales</taxon>
        <taxon>Podosporaceae</taxon>
        <taxon>Cladorrhinum</taxon>
    </lineage>
</organism>
<reference evidence="2" key="2">
    <citation type="submission" date="2023-06" db="EMBL/GenBank/DDBJ databases">
        <authorList>
            <consortium name="Lawrence Berkeley National Laboratory"/>
            <person name="Mondo S.J."/>
            <person name="Hensen N."/>
            <person name="Bonometti L."/>
            <person name="Westerberg I."/>
            <person name="Brannstrom I.O."/>
            <person name="Guillou S."/>
            <person name="Cros-Aarteil S."/>
            <person name="Calhoun S."/>
            <person name="Haridas S."/>
            <person name="Kuo A."/>
            <person name="Pangilinan J."/>
            <person name="Riley R."/>
            <person name="Labutti K."/>
            <person name="Andreopoulos B."/>
            <person name="Lipzen A."/>
            <person name="Chen C."/>
            <person name="Yanf M."/>
            <person name="Daum C."/>
            <person name="Ng V."/>
            <person name="Clum A."/>
            <person name="Steindorff A."/>
            <person name="Ohm R."/>
            <person name="Martin F."/>
            <person name="Silar P."/>
            <person name="Natvig D."/>
            <person name="Lalanne C."/>
            <person name="Gautier V."/>
            <person name="Ament-Velasquez S.L."/>
            <person name="Kruys A."/>
            <person name="Hutchinson M.I."/>
            <person name="Powell A.J."/>
            <person name="Barry K."/>
            <person name="Miller A.N."/>
            <person name="Grigoriev I.V."/>
            <person name="Debuchy R."/>
            <person name="Gladieux P."/>
            <person name="Thoren M.H."/>
            <person name="Johannesson H."/>
        </authorList>
    </citation>
    <scope>NUCLEOTIDE SEQUENCE</scope>
    <source>
        <strain evidence="2">PSN324</strain>
    </source>
</reference>
<reference evidence="2" key="1">
    <citation type="journal article" date="2023" name="Mol. Phylogenet. Evol.">
        <title>Genome-scale phylogeny and comparative genomics of the fungal order Sordariales.</title>
        <authorList>
            <person name="Hensen N."/>
            <person name="Bonometti L."/>
            <person name="Westerberg I."/>
            <person name="Brannstrom I.O."/>
            <person name="Guillou S."/>
            <person name="Cros-Aarteil S."/>
            <person name="Calhoun S."/>
            <person name="Haridas S."/>
            <person name="Kuo A."/>
            <person name="Mondo S."/>
            <person name="Pangilinan J."/>
            <person name="Riley R."/>
            <person name="LaButti K."/>
            <person name="Andreopoulos B."/>
            <person name="Lipzen A."/>
            <person name="Chen C."/>
            <person name="Yan M."/>
            <person name="Daum C."/>
            <person name="Ng V."/>
            <person name="Clum A."/>
            <person name="Steindorff A."/>
            <person name="Ohm R.A."/>
            <person name="Martin F."/>
            <person name="Silar P."/>
            <person name="Natvig D.O."/>
            <person name="Lalanne C."/>
            <person name="Gautier V."/>
            <person name="Ament-Velasquez S.L."/>
            <person name="Kruys A."/>
            <person name="Hutchinson M.I."/>
            <person name="Powell A.J."/>
            <person name="Barry K."/>
            <person name="Miller A.N."/>
            <person name="Grigoriev I.V."/>
            <person name="Debuchy R."/>
            <person name="Gladieux P."/>
            <person name="Hiltunen Thoren M."/>
            <person name="Johannesson H."/>
        </authorList>
    </citation>
    <scope>NUCLEOTIDE SEQUENCE</scope>
    <source>
        <strain evidence="2">PSN324</strain>
    </source>
</reference>
<keyword evidence="3" id="KW-1185">Reference proteome</keyword>
<feature type="region of interest" description="Disordered" evidence="1">
    <location>
        <begin position="356"/>
        <end position="377"/>
    </location>
</feature>
<evidence type="ECO:0000313" key="2">
    <source>
        <dbReference type="EMBL" id="KAK4462879.1"/>
    </source>
</evidence>
<dbReference type="Proteomes" id="UP001321749">
    <property type="component" value="Unassembled WGS sequence"/>
</dbReference>
<evidence type="ECO:0000313" key="3">
    <source>
        <dbReference type="Proteomes" id="UP001321749"/>
    </source>
</evidence>
<dbReference type="AlphaFoldDB" id="A0AAV9HSR4"/>